<evidence type="ECO:0000313" key="3">
    <source>
        <dbReference type="EMBL" id="CAD7266117.1"/>
    </source>
</evidence>
<organism evidence="3">
    <name type="scientific">Timema shepardi</name>
    <name type="common">Walking stick</name>
    <dbReference type="NCBI Taxonomy" id="629360"/>
    <lineage>
        <taxon>Eukaryota</taxon>
        <taxon>Metazoa</taxon>
        <taxon>Ecdysozoa</taxon>
        <taxon>Arthropoda</taxon>
        <taxon>Hexapoda</taxon>
        <taxon>Insecta</taxon>
        <taxon>Pterygota</taxon>
        <taxon>Neoptera</taxon>
        <taxon>Polyneoptera</taxon>
        <taxon>Phasmatodea</taxon>
        <taxon>Timematodea</taxon>
        <taxon>Timematoidea</taxon>
        <taxon>Timematidae</taxon>
        <taxon>Timema</taxon>
    </lineage>
</organism>
<proteinExistence type="inferred from homology"/>
<dbReference type="PANTHER" id="PTHR13234:SF69">
    <property type="entry name" value="GILT-LIKE PROTEIN 1"/>
    <property type="match status" value="1"/>
</dbReference>
<dbReference type="InterPro" id="IPR004911">
    <property type="entry name" value="Interferon-induced_GILT"/>
</dbReference>
<dbReference type="EMBL" id="OC006425">
    <property type="protein sequence ID" value="CAD7266117.1"/>
    <property type="molecule type" value="Genomic_DNA"/>
</dbReference>
<keyword evidence="2" id="KW-0325">Glycoprotein</keyword>
<name>A0A7R9B4J0_TIMSH</name>
<evidence type="ECO:0000256" key="2">
    <source>
        <dbReference type="ARBA" id="ARBA00023180"/>
    </source>
</evidence>
<dbReference type="Pfam" id="PF03227">
    <property type="entry name" value="GILT"/>
    <property type="match status" value="1"/>
</dbReference>
<evidence type="ECO:0000256" key="1">
    <source>
        <dbReference type="ARBA" id="ARBA00005679"/>
    </source>
</evidence>
<gene>
    <name evidence="3" type="ORF">TSIB3V08_LOCUS10144</name>
</gene>
<protein>
    <submittedName>
        <fullName evidence="3">Uncharacterized protein</fullName>
    </submittedName>
</protein>
<reference evidence="3" key="1">
    <citation type="submission" date="2020-11" db="EMBL/GenBank/DDBJ databases">
        <authorList>
            <person name="Tran Van P."/>
        </authorList>
    </citation>
    <scope>NUCLEOTIDE SEQUENCE</scope>
</reference>
<sequence length="197" mass="21618">MKDTMDLFILITVPVAVYYESLCPDSIQFFKTQLTPTWNELSRFMDLTLVPFGKAKSNGQFNLTCHHGPEECHGNKVQACALVHIPNNSTKCADTVGVTDYSTIRNCVDTQEGDNLMLSLENKTRDLGRGDSLSVPTIVFNSMFNETAQMMSLTSFKSVLCGYIPGNDKLNECSGALANTATLTLALVTALFARLSQ</sequence>
<comment type="similarity">
    <text evidence="1">Belongs to the GILT family.</text>
</comment>
<dbReference type="AlphaFoldDB" id="A0A7R9B4J0"/>
<dbReference type="GO" id="GO:0016671">
    <property type="term" value="F:oxidoreductase activity, acting on a sulfur group of donors, disulfide as acceptor"/>
    <property type="evidence" value="ECO:0007669"/>
    <property type="project" value="InterPro"/>
</dbReference>
<accession>A0A7R9B4J0</accession>
<dbReference type="PANTHER" id="PTHR13234">
    <property type="entry name" value="GAMMA-INTERFERON INDUCIBLE LYSOSOMAL THIOL REDUCTASE GILT"/>
    <property type="match status" value="1"/>
</dbReference>